<dbReference type="EMBL" id="KT359365">
    <property type="protein sequence ID" value="ALA11721.1"/>
    <property type="molecule type" value="Genomic_DNA"/>
</dbReference>
<evidence type="ECO:0000313" key="2">
    <source>
        <dbReference type="Proteomes" id="UP000229450"/>
    </source>
</evidence>
<name>A0A0K2CX17_9CAUD</name>
<dbReference type="Proteomes" id="UP000229450">
    <property type="component" value="Segment"/>
</dbReference>
<evidence type="ECO:0000313" key="1">
    <source>
        <dbReference type="EMBL" id="ALA11721.1"/>
    </source>
</evidence>
<proteinExistence type="predicted"/>
<accession>A0A0K2CX17</accession>
<organism evidence="1 2">
    <name type="scientific">Mycobacterium phage DaHudson</name>
    <dbReference type="NCBI Taxonomy" id="1698254"/>
    <lineage>
        <taxon>Viruses</taxon>
        <taxon>Duplodnaviria</taxon>
        <taxon>Heunggongvirae</taxon>
        <taxon>Uroviricota</taxon>
        <taxon>Caudoviricetes</taxon>
        <taxon>Microwolfvirus</taxon>
        <taxon>Microwolfvirus microwolf</taxon>
    </lineage>
</organism>
<sequence length="52" mass="5915">MAKGQTFQNGQGLHAHGFNWAETLTVVRKDPMSYGVERYLVRNSNGRHGYAY</sequence>
<protein>
    <submittedName>
        <fullName evidence="1">Uncharacterized protein</fullName>
    </submittedName>
</protein>
<gene>
    <name evidence="1" type="ORF">SEA_DAHUDSON_92</name>
</gene>
<reference evidence="2" key="1">
    <citation type="submission" date="2015-08" db="EMBL/GenBank/DDBJ databases">
        <authorList>
            <person name="Babu N.S."/>
            <person name="Beckwith C.J."/>
            <person name="Beseler K.G."/>
            <person name="Brison A."/>
            <person name="Carone J.V."/>
            <person name="Caskin T.P."/>
            <person name="Diamond M."/>
            <person name="Durham M.E."/>
            <person name="Foxe J.M."/>
            <person name="Go M."/>
            <person name="Henderson B.A."/>
            <person name="Jones I.B."/>
            <person name="McGettigan J.A."/>
            <person name="Micheletti S.J."/>
            <person name="Nasrallah M.E."/>
            <person name="Ortiz D."/>
            <person name="Piller C.R."/>
            <person name="Privatt S.R."/>
            <person name="Schneider S.L."/>
            <person name="Sharp S."/>
            <person name="Smith T.C."/>
            <person name="Stanton J.D."/>
            <person name="Ullery H.E."/>
            <person name="Wilson R.J."/>
            <person name="Serrano M.G."/>
            <person name="Buck G."/>
            <person name="Lee V."/>
            <person name="Wang Y."/>
            <person name="Carvalho R."/>
            <person name="Voegtly L."/>
            <person name="Shi R."/>
            <person name="Duckworth R."/>
            <person name="Johnson A."/>
            <person name="Loviza R."/>
            <person name="Walstead R."/>
            <person name="Shah Z."/>
            <person name="Kiflezghi M."/>
            <person name="Wade K."/>
            <person name="Ball S.L."/>
            <person name="Bradley K.W."/>
            <person name="Asai D.J."/>
            <person name="Bowman C.A."/>
            <person name="Russell D.A."/>
            <person name="Pope W.H."/>
            <person name="Jacobs-Sera D."/>
            <person name="Hendrix R.W."/>
            <person name="Hatfull G.F."/>
        </authorList>
    </citation>
    <scope>NUCLEOTIDE SEQUENCE [LARGE SCALE GENOMIC DNA]</scope>
</reference>